<feature type="region of interest" description="Disordered" evidence="1">
    <location>
        <begin position="220"/>
        <end position="242"/>
    </location>
</feature>
<dbReference type="STRING" id="543379.A0A232FGM7"/>
<organism evidence="2 3">
    <name type="scientific">Trichomalopsis sarcophagae</name>
    <dbReference type="NCBI Taxonomy" id="543379"/>
    <lineage>
        <taxon>Eukaryota</taxon>
        <taxon>Metazoa</taxon>
        <taxon>Ecdysozoa</taxon>
        <taxon>Arthropoda</taxon>
        <taxon>Hexapoda</taxon>
        <taxon>Insecta</taxon>
        <taxon>Pterygota</taxon>
        <taxon>Neoptera</taxon>
        <taxon>Endopterygota</taxon>
        <taxon>Hymenoptera</taxon>
        <taxon>Apocrita</taxon>
        <taxon>Proctotrupomorpha</taxon>
        <taxon>Chalcidoidea</taxon>
        <taxon>Pteromalidae</taxon>
        <taxon>Pteromalinae</taxon>
        <taxon>Trichomalopsis</taxon>
    </lineage>
</organism>
<keyword evidence="3" id="KW-1185">Reference proteome</keyword>
<reference evidence="2 3" key="1">
    <citation type="journal article" date="2017" name="Curr. Biol.">
        <title>The Evolution of Venom by Co-option of Single-Copy Genes.</title>
        <authorList>
            <person name="Martinson E.O."/>
            <person name="Mrinalini"/>
            <person name="Kelkar Y.D."/>
            <person name="Chang C.H."/>
            <person name="Werren J.H."/>
        </authorList>
    </citation>
    <scope>NUCLEOTIDE SEQUENCE [LARGE SCALE GENOMIC DNA]</scope>
    <source>
        <strain evidence="2 3">Alberta</strain>
        <tissue evidence="2">Whole body</tissue>
    </source>
</reference>
<evidence type="ECO:0000256" key="1">
    <source>
        <dbReference type="SAM" id="MobiDB-lite"/>
    </source>
</evidence>
<protein>
    <submittedName>
        <fullName evidence="2">Uncharacterized protein</fullName>
    </submittedName>
</protein>
<accession>A0A232FGM7</accession>
<dbReference type="EMBL" id="NNAY01000230">
    <property type="protein sequence ID" value="OXU29845.1"/>
    <property type="molecule type" value="Genomic_DNA"/>
</dbReference>
<evidence type="ECO:0000313" key="3">
    <source>
        <dbReference type="Proteomes" id="UP000215335"/>
    </source>
</evidence>
<dbReference type="Proteomes" id="UP000215335">
    <property type="component" value="Unassembled WGS sequence"/>
</dbReference>
<evidence type="ECO:0000313" key="2">
    <source>
        <dbReference type="EMBL" id="OXU29845.1"/>
    </source>
</evidence>
<feature type="compositionally biased region" description="Low complexity" evidence="1">
    <location>
        <begin position="767"/>
        <end position="788"/>
    </location>
</feature>
<comment type="caution">
    <text evidence="2">The sequence shown here is derived from an EMBL/GenBank/DDBJ whole genome shotgun (WGS) entry which is preliminary data.</text>
</comment>
<name>A0A232FGM7_9HYME</name>
<sequence>MKVLVSRRPFLPRLDACLVLCCCFILLGSRICEARSVADESGATKIEEAQVGLKSLLTQADHVNEELKSVDEVDVVNEKRLRRVTETFGKSDKEHEDAKVKDVTVSRESAHDRKIRVDETTKEHLTGKKALKNPFRRVKRGDHIANEKIDDAIIKSVEDKGKLESDDNVGQNKRVDVEGIRRLDVDVEEEDKKEIYDVSKGNLRSAVADDVEKSAIVEPSADEKVQSIETKNAEQDQSEDIKNVSKDPIISSMDALPNDATVVENPIGDNVNNIKVADSTQGQSEGILPNQENLVDQNENFELFRRSQTFSRLQFLKDQALELQSKIRNTTFVQNLKEQVSEVLPDIPKFTENQFLEMLNTIITKKNIQKSNDFNADAFKDSGLNENQIEVIKCAQQLVAQKERQSFFDNISECIRGLNVINCMRIFIYPIIVENMPEVVTQVLPNFPIVINVADLFQGNRDKPKSARQVPVMGFLTNSIDPEVTILNILMEGLSKNPPNENLPSFIDAKNETFSKLLTCNRMKLLQMTEKFLPENTRDSYSDEMLSCVRRFEYFSCVKYFSWPAIKQYYAALPEFPLSDSVLSSLIYPNYPLIPYPGYESGFGHLPEVIESGPKRRTPETVISDVFRKALSQYPRITTLPTPIQLHLVIKSPAMNQDQIASIHLAEQLLPVKMRTEYVTRTVQCIQQFDYYNCMKYTTLPLVKQFNPFDFSGIQDFLSNLGLPEPPQFPNILELIQQFYAGFPQFQLPEFPSFPDFSNLFPFGQGTTTTTAKPTEESTTASTDTSSQDTKKNDTVLEGKMYNILKNVRDSMGPTPLSPATYTNRKEFLFPLMTEDQSKIFALAEGILPPIAREHLITNTYFCLNEKHEFTKCAESVMWPFIRGHVSGLPEFPARDESIEFQQKFGGNTRFMPAENRDNFFIMSGIEKFFFEGREDAMGYIIRSLQLSSPGSFNMQIILDMLRSIQFNAPEFSNMQLIQYPRAPEFSSLLTENQENIVHAVESIIPDENRVKFSNDMIACAQKNKFTMCSRNVIFPAIYPYFQRSLFSPIYNIMPDKSDLSKFNKVDMSRISPVGIETKINAEKKGENIIITSDKSIIPIYPSNPESVIFSMLRKVQINAESLPDFPKLSIAYTPEFKQAFNVRQAHILTVAEGILPEEYRKGLLENMYVCNQKDSFLNCARDVLYPAMAKTYPEFSSFPDFKNDLNRSNMLSVIDSFNKPSTFLRAYNSKRILPSIDVLYKFVPEDKANGLRVLIDRLPDTLYYDLYIKMAQCSQYSDSISCGHDIIYPTLKKYYDAPGFNLDDYYPIATLPPPPAMAYQRPPYDYEILCENMGFSCTLIPFGTRYAGSNSNVSPNSLTSSYIPFGRLSDGSRIFKYFEDIWNTNITPSVRADKTSISENATQSSTNYLNSKSKFFSNKQQKISLQDILSAIKLLKRNKRNVDDLLDSYPDVVSIDKKNSVPRRIPPKLTFSNISETELLQIFRHISELKHEQVSENIVSNGYFVDSLNDTEKSLITNNQYEILKLIQGLNSETAKASFMSRLVQCIRSLSFIRCVGIFVWPMIASNLPSLPFTLPASRGSRTAAETQIQQLFEVSASDLESELLSRREQIESNFIQLYKTLTEKKFEADLGPLKIKGHGNGELAVTFSGFREGRLSRLKDNKNLPSILTIISEVIEEVFDTRSNKTKNRKDNLKKDKRSRSLHSFEELNFGKHLHDPNEENSKRSVKDDQVINMLLDRMRPSVTEIGNDDIKTYYNIEDANRAFQVLFGPKIAGRISNQLKTIGTGNMKNFETLQSVEQLKLIPLDAQITNQAQQLKNRSSKGRALYQIGSNKDEFNSEDKTDITKEKILKFKAYLADHIKKYLNLNKKKFQSEVTLRLPRLNDIFTSRKMTNNFELISRDMKSKIRQALPAAGLAVSFLVQIALAHAKAAASVAEILSNMALGSAMFGMVRDMVFGSNNQQKIKYVYDTEKYDAGISWPSVGANSIISFTPPPIRPI</sequence>
<feature type="region of interest" description="Disordered" evidence="1">
    <location>
        <begin position="765"/>
        <end position="793"/>
    </location>
</feature>
<dbReference type="OrthoDB" id="7699643at2759"/>
<gene>
    <name evidence="2" type="ORF">TSAR_010373</name>
</gene>
<proteinExistence type="predicted"/>